<sequence length="129" mass="14790">MSVEKRKTGFFLLIRPFGGKLIGVKTAARTKSRAKEIEMAILMACRSADYRGLDYECREACVRMFRNQGWEIPGDLRPEELVRDELTLWRATEIFLSRFSLIISVYSGSVLSSTITIYPDCSRKIVTEQ</sequence>
<evidence type="ECO:0000313" key="2">
    <source>
        <dbReference type="Proteomes" id="UP000807825"/>
    </source>
</evidence>
<proteinExistence type="predicted"/>
<gene>
    <name evidence="1" type="ORF">HY912_16045</name>
</gene>
<accession>A0A9D6V2Q5</accession>
<dbReference type="Proteomes" id="UP000807825">
    <property type="component" value="Unassembled WGS sequence"/>
</dbReference>
<dbReference type="EMBL" id="JACRDE010000419">
    <property type="protein sequence ID" value="MBI5251001.1"/>
    <property type="molecule type" value="Genomic_DNA"/>
</dbReference>
<comment type="caution">
    <text evidence="1">The sequence shown here is derived from an EMBL/GenBank/DDBJ whole genome shotgun (WGS) entry which is preliminary data.</text>
</comment>
<reference evidence="1" key="1">
    <citation type="submission" date="2020-07" db="EMBL/GenBank/DDBJ databases">
        <title>Huge and variable diversity of episymbiotic CPR bacteria and DPANN archaea in groundwater ecosystems.</title>
        <authorList>
            <person name="He C.Y."/>
            <person name="Keren R."/>
            <person name="Whittaker M."/>
            <person name="Farag I.F."/>
            <person name="Doudna J."/>
            <person name="Cate J.H.D."/>
            <person name="Banfield J.F."/>
        </authorList>
    </citation>
    <scope>NUCLEOTIDE SEQUENCE</scope>
    <source>
        <strain evidence="1">NC_groundwater_1664_Pr3_B-0.1um_52_9</strain>
    </source>
</reference>
<protein>
    <submittedName>
        <fullName evidence="1">Uncharacterized protein</fullName>
    </submittedName>
</protein>
<organism evidence="1 2">
    <name type="scientific">Desulfomonile tiedjei</name>
    <dbReference type="NCBI Taxonomy" id="2358"/>
    <lineage>
        <taxon>Bacteria</taxon>
        <taxon>Pseudomonadati</taxon>
        <taxon>Thermodesulfobacteriota</taxon>
        <taxon>Desulfomonilia</taxon>
        <taxon>Desulfomonilales</taxon>
        <taxon>Desulfomonilaceae</taxon>
        <taxon>Desulfomonile</taxon>
    </lineage>
</organism>
<evidence type="ECO:0000313" key="1">
    <source>
        <dbReference type="EMBL" id="MBI5251001.1"/>
    </source>
</evidence>
<name>A0A9D6V2Q5_9BACT</name>
<dbReference type="AlphaFoldDB" id="A0A9D6V2Q5"/>